<feature type="compositionally biased region" description="Low complexity" evidence="1">
    <location>
        <begin position="72"/>
        <end position="82"/>
    </location>
</feature>
<sequence>MGKAAAAGTTGKNAKTSTQSAKSTVKGANLAKPDVTSTGAKAKTTRSQSTKNSAANIEPAQPETSSSRKRSCSTYLSSSSTSEDNLPIKKGRASGTMLEELLKKGSQILQLAASKVDQLAPAVTVSTSHETIERLDRLEQLVKFYHEQNVKMHKSNEAKLERLGSKVDIFATRFNQLEQQVKNLVQKDSAVNTNNLSNEEHWTKLYEEFK</sequence>
<gene>
    <name evidence="2" type="ORF">GCK32_008250</name>
</gene>
<keyword evidence="3" id="KW-1185">Reference proteome</keyword>
<feature type="compositionally biased region" description="Polar residues" evidence="1">
    <location>
        <begin position="35"/>
        <end position="55"/>
    </location>
</feature>
<dbReference type="AlphaFoldDB" id="A0AAN8IML6"/>
<evidence type="ECO:0000313" key="3">
    <source>
        <dbReference type="Proteomes" id="UP001331761"/>
    </source>
</evidence>
<proteinExistence type="predicted"/>
<evidence type="ECO:0000313" key="2">
    <source>
        <dbReference type="EMBL" id="KAK5974927.1"/>
    </source>
</evidence>
<organism evidence="2 3">
    <name type="scientific">Trichostrongylus colubriformis</name>
    <name type="common">Black scour worm</name>
    <dbReference type="NCBI Taxonomy" id="6319"/>
    <lineage>
        <taxon>Eukaryota</taxon>
        <taxon>Metazoa</taxon>
        <taxon>Ecdysozoa</taxon>
        <taxon>Nematoda</taxon>
        <taxon>Chromadorea</taxon>
        <taxon>Rhabditida</taxon>
        <taxon>Rhabditina</taxon>
        <taxon>Rhabditomorpha</taxon>
        <taxon>Strongyloidea</taxon>
        <taxon>Trichostrongylidae</taxon>
        <taxon>Trichostrongylus</taxon>
    </lineage>
</organism>
<feature type="region of interest" description="Disordered" evidence="1">
    <location>
        <begin position="1"/>
        <end position="89"/>
    </location>
</feature>
<name>A0AAN8IML6_TRICO</name>
<evidence type="ECO:0000256" key="1">
    <source>
        <dbReference type="SAM" id="MobiDB-lite"/>
    </source>
</evidence>
<protein>
    <submittedName>
        <fullName evidence="2">Uncharacterized protein</fullName>
    </submittedName>
</protein>
<dbReference type="EMBL" id="WIXE01013635">
    <property type="protein sequence ID" value="KAK5974927.1"/>
    <property type="molecule type" value="Genomic_DNA"/>
</dbReference>
<feature type="compositionally biased region" description="Low complexity" evidence="1">
    <location>
        <begin position="1"/>
        <end position="16"/>
    </location>
</feature>
<accession>A0AAN8IML6</accession>
<dbReference type="Proteomes" id="UP001331761">
    <property type="component" value="Unassembled WGS sequence"/>
</dbReference>
<comment type="caution">
    <text evidence="2">The sequence shown here is derived from an EMBL/GenBank/DDBJ whole genome shotgun (WGS) entry which is preliminary data.</text>
</comment>
<reference evidence="2 3" key="1">
    <citation type="submission" date="2019-10" db="EMBL/GenBank/DDBJ databases">
        <title>Assembly and Annotation for the nematode Trichostrongylus colubriformis.</title>
        <authorList>
            <person name="Martin J."/>
        </authorList>
    </citation>
    <scope>NUCLEOTIDE SEQUENCE [LARGE SCALE GENOMIC DNA]</scope>
    <source>
        <strain evidence="2">G859</strain>
        <tissue evidence="2">Whole worm</tissue>
    </source>
</reference>